<evidence type="ECO:0000256" key="1">
    <source>
        <dbReference type="SAM" id="MobiDB-lite"/>
    </source>
</evidence>
<sequence>MAKSLGQPRLADSGMGKKLARQDATARDFGDTFVWREGGRVIEIETFRAPTAQARQTPNRTRL</sequence>
<name>A0A368HHB9_9GAMM</name>
<evidence type="ECO:0000313" key="3">
    <source>
        <dbReference type="Proteomes" id="UP000253250"/>
    </source>
</evidence>
<dbReference type="EMBL" id="PSYR01000002">
    <property type="protein sequence ID" value="RCN56457.1"/>
    <property type="molecule type" value="Genomic_DNA"/>
</dbReference>
<comment type="caution">
    <text evidence="2">The sequence shown here is derived from an EMBL/GenBank/DDBJ whole genome shotgun (WGS) entry which is preliminary data.</text>
</comment>
<gene>
    <name evidence="2" type="ORF">C4900_11655</name>
</gene>
<feature type="region of interest" description="Disordered" evidence="1">
    <location>
        <begin position="1"/>
        <end position="25"/>
    </location>
</feature>
<accession>A0A368HHB9</accession>
<proteinExistence type="predicted"/>
<protein>
    <submittedName>
        <fullName evidence="2">Uncharacterized protein</fullName>
    </submittedName>
</protein>
<organism evidence="2 3">
    <name type="scientific">Acidiferrobacter thiooxydans</name>
    <dbReference type="NCBI Taxonomy" id="163359"/>
    <lineage>
        <taxon>Bacteria</taxon>
        <taxon>Pseudomonadati</taxon>
        <taxon>Pseudomonadota</taxon>
        <taxon>Gammaproteobacteria</taxon>
        <taxon>Acidiferrobacterales</taxon>
        <taxon>Acidiferrobacteraceae</taxon>
        <taxon>Acidiferrobacter</taxon>
    </lineage>
</organism>
<evidence type="ECO:0000313" key="2">
    <source>
        <dbReference type="EMBL" id="RCN56457.1"/>
    </source>
</evidence>
<reference evidence="2 3" key="1">
    <citation type="submission" date="2018-02" db="EMBL/GenBank/DDBJ databases">
        <title>Insights into the biology of acidophilic members of the Acidiferrobacteraceae family derived from comparative genomic analyses.</title>
        <authorList>
            <person name="Issotta F."/>
            <person name="Thyssen C."/>
            <person name="Mena C."/>
            <person name="Moya A."/>
            <person name="Bellenberg S."/>
            <person name="Sproer C."/>
            <person name="Covarrubias P.C."/>
            <person name="Sand W."/>
            <person name="Quatrini R."/>
            <person name="Vera M."/>
        </authorList>
    </citation>
    <scope>NUCLEOTIDE SEQUENCE [LARGE SCALE GENOMIC DNA]</scope>
    <source>
        <strain evidence="3">m-1</strain>
    </source>
</reference>
<keyword evidence="3" id="KW-1185">Reference proteome</keyword>
<dbReference type="AlphaFoldDB" id="A0A368HHB9"/>
<dbReference type="Proteomes" id="UP000253250">
    <property type="component" value="Unassembled WGS sequence"/>
</dbReference>